<organism evidence="14 15">
    <name type="scientific">Paenibacillus endophyticus</name>
    <dbReference type="NCBI Taxonomy" id="1294268"/>
    <lineage>
        <taxon>Bacteria</taxon>
        <taxon>Bacillati</taxon>
        <taxon>Bacillota</taxon>
        <taxon>Bacilli</taxon>
        <taxon>Bacillales</taxon>
        <taxon>Paenibacillaceae</taxon>
        <taxon>Paenibacillus</taxon>
    </lineage>
</organism>
<dbReference type="GO" id="GO:0019303">
    <property type="term" value="P:D-ribose catabolic process"/>
    <property type="evidence" value="ECO:0007669"/>
    <property type="project" value="UniProtKB-UniRule"/>
</dbReference>
<evidence type="ECO:0000313" key="15">
    <source>
        <dbReference type="Proteomes" id="UP000518605"/>
    </source>
</evidence>
<comment type="caution">
    <text evidence="12">Lacks conserved residue(s) required for the propagation of feature annotation.</text>
</comment>
<comment type="similarity">
    <text evidence="12">Belongs to the carbohydrate kinase PfkB family. Ribokinase subfamily.</text>
</comment>
<evidence type="ECO:0000313" key="14">
    <source>
        <dbReference type="EMBL" id="MBB3150794.1"/>
    </source>
</evidence>
<keyword evidence="5 12" id="KW-0479">Metal-binding</keyword>
<comment type="pathway">
    <text evidence="12">Carbohydrate metabolism; D-ribose degradation; D-ribose 5-phosphate from beta-D-ribopyranose: step 2/2.</text>
</comment>
<evidence type="ECO:0000256" key="3">
    <source>
        <dbReference type="ARBA" id="ARBA00016943"/>
    </source>
</evidence>
<keyword evidence="9 12" id="KW-0460">Magnesium</keyword>
<dbReference type="Proteomes" id="UP000518605">
    <property type="component" value="Unassembled WGS sequence"/>
</dbReference>
<keyword evidence="15" id="KW-1185">Reference proteome</keyword>
<dbReference type="InterPro" id="IPR011877">
    <property type="entry name" value="Ribokinase"/>
</dbReference>
<dbReference type="GO" id="GO:0004747">
    <property type="term" value="F:ribokinase activity"/>
    <property type="evidence" value="ECO:0007669"/>
    <property type="project" value="UniProtKB-UniRule"/>
</dbReference>
<sequence length="308" mass="31466">MGKLLVVGSINMDIVSTVSQFPLPGETIASVRTDFFPGGKGANQAVAAARAGADCGMIGAVGDDSFAAALLAALQQDGIATEQILRKPGSSGFAIITVNEEGENHIVLTAGANGQLTAEDAAAGAGNGADVFAVLLQNEIPWDTNFAVMSSAHSSGARVFYNPAPARAFPDHVFPLLHTLIMNETEAAVITGLAVNDEHSAKASAEWALDKGVEEVIITLGAKGCFYLNKQGQAAAVSAFKVKPVDTTAAGDTFFGAYAAASADGLSAEDALTFAAAAAALAVTKQGAQASIPNKADIEAFLQRQREK</sequence>
<dbReference type="NCBIfam" id="TIGR02152">
    <property type="entry name" value="D_ribokin_bact"/>
    <property type="match status" value="1"/>
</dbReference>
<dbReference type="SUPFAM" id="SSF53613">
    <property type="entry name" value="Ribokinase-like"/>
    <property type="match status" value="1"/>
</dbReference>
<dbReference type="Gene3D" id="3.40.1190.20">
    <property type="match status" value="1"/>
</dbReference>
<evidence type="ECO:0000256" key="12">
    <source>
        <dbReference type="HAMAP-Rule" id="MF_01987"/>
    </source>
</evidence>
<dbReference type="PANTHER" id="PTHR10584:SF166">
    <property type="entry name" value="RIBOKINASE"/>
    <property type="match status" value="1"/>
</dbReference>
<dbReference type="GO" id="GO:0005524">
    <property type="term" value="F:ATP binding"/>
    <property type="evidence" value="ECO:0007669"/>
    <property type="project" value="UniProtKB-UniRule"/>
</dbReference>
<feature type="binding site" evidence="12">
    <location>
        <position position="287"/>
    </location>
    <ligand>
        <name>K(+)</name>
        <dbReference type="ChEBI" id="CHEBI:29103"/>
    </ligand>
</feature>
<evidence type="ECO:0000256" key="6">
    <source>
        <dbReference type="ARBA" id="ARBA00022741"/>
    </source>
</evidence>
<evidence type="ECO:0000256" key="2">
    <source>
        <dbReference type="ARBA" id="ARBA00012035"/>
    </source>
</evidence>
<feature type="binding site" evidence="12">
    <location>
        <position position="282"/>
    </location>
    <ligand>
        <name>K(+)</name>
        <dbReference type="ChEBI" id="CHEBI:29103"/>
    </ligand>
</feature>
<evidence type="ECO:0000259" key="13">
    <source>
        <dbReference type="Pfam" id="PF00294"/>
    </source>
</evidence>
<protein>
    <recommendedName>
        <fullName evidence="3 12">Ribokinase</fullName>
        <shortName evidence="12">RK</shortName>
        <ecNumber evidence="2 12">2.7.1.15</ecNumber>
    </recommendedName>
</protein>
<evidence type="ECO:0000256" key="9">
    <source>
        <dbReference type="ARBA" id="ARBA00022842"/>
    </source>
</evidence>
<comment type="cofactor">
    <cofactor evidence="12">
        <name>Mg(2+)</name>
        <dbReference type="ChEBI" id="CHEBI:18420"/>
    </cofactor>
    <text evidence="12">Requires a divalent cation, most likely magnesium in vivo, as an electrophilic catalyst to aid phosphoryl group transfer. It is the chelate of the metal and the nucleotide that is the actual substrate.</text>
</comment>
<feature type="binding site" evidence="12">
    <location>
        <position position="183"/>
    </location>
    <ligand>
        <name>ATP</name>
        <dbReference type="ChEBI" id="CHEBI:30616"/>
    </ligand>
</feature>
<feature type="domain" description="Carbohydrate kinase PfkB" evidence="13">
    <location>
        <begin position="2"/>
        <end position="294"/>
    </location>
</feature>
<comment type="subcellular location">
    <subcellularLocation>
        <location evidence="12">Cytoplasm</location>
    </subcellularLocation>
</comment>
<dbReference type="InterPro" id="IPR002173">
    <property type="entry name" value="Carboh/pur_kinase_PfkB_CS"/>
</dbReference>
<dbReference type="PRINTS" id="PR00990">
    <property type="entry name" value="RIBOKINASE"/>
</dbReference>
<proteinExistence type="inferred from homology"/>
<feature type="binding site" evidence="12">
    <location>
        <position position="248"/>
    </location>
    <ligand>
        <name>K(+)</name>
        <dbReference type="ChEBI" id="CHEBI:29103"/>
    </ligand>
</feature>
<feature type="binding site" evidence="12">
    <location>
        <position position="246"/>
    </location>
    <ligand>
        <name>K(+)</name>
        <dbReference type="ChEBI" id="CHEBI:29103"/>
    </ligand>
</feature>
<comment type="similarity">
    <text evidence="1">Belongs to the carbohydrate kinase pfkB family.</text>
</comment>
<feature type="binding site" evidence="12">
    <location>
        <position position="285"/>
    </location>
    <ligand>
        <name>K(+)</name>
        <dbReference type="ChEBI" id="CHEBI:29103"/>
    </ligand>
</feature>
<feature type="binding site" evidence="12">
    <location>
        <begin position="251"/>
        <end position="252"/>
    </location>
    <ligand>
        <name>ATP</name>
        <dbReference type="ChEBI" id="CHEBI:30616"/>
    </ligand>
</feature>
<evidence type="ECO:0000256" key="8">
    <source>
        <dbReference type="ARBA" id="ARBA00022840"/>
    </source>
</evidence>
<dbReference type="GO" id="GO:0046872">
    <property type="term" value="F:metal ion binding"/>
    <property type="evidence" value="ECO:0007669"/>
    <property type="project" value="UniProtKB-KW"/>
</dbReference>
<comment type="catalytic activity">
    <reaction evidence="12">
        <text>D-ribose + ATP = D-ribose 5-phosphate + ADP + H(+)</text>
        <dbReference type="Rhea" id="RHEA:13697"/>
        <dbReference type="ChEBI" id="CHEBI:15378"/>
        <dbReference type="ChEBI" id="CHEBI:30616"/>
        <dbReference type="ChEBI" id="CHEBI:47013"/>
        <dbReference type="ChEBI" id="CHEBI:78346"/>
        <dbReference type="ChEBI" id="CHEBI:456216"/>
        <dbReference type="EC" id="2.7.1.15"/>
    </reaction>
</comment>
<keyword evidence="7 12" id="KW-0418">Kinase</keyword>
<dbReference type="PANTHER" id="PTHR10584">
    <property type="entry name" value="SUGAR KINASE"/>
    <property type="match status" value="1"/>
</dbReference>
<accession>A0A7W5C4Y7</accession>
<keyword evidence="6 12" id="KW-0547">Nucleotide-binding</keyword>
<evidence type="ECO:0000256" key="11">
    <source>
        <dbReference type="ARBA" id="ARBA00023277"/>
    </source>
</evidence>
<keyword evidence="8 12" id="KW-0067">ATP-binding</keyword>
<gene>
    <name evidence="12" type="primary">rbsK</name>
    <name evidence="14" type="ORF">FHS16_000828</name>
</gene>
<dbReference type="InterPro" id="IPR029056">
    <property type="entry name" value="Ribokinase-like"/>
</dbReference>
<feature type="binding site" evidence="12">
    <location>
        <begin position="39"/>
        <end position="43"/>
    </location>
    <ligand>
        <name>substrate</name>
    </ligand>
</feature>
<dbReference type="EC" id="2.7.1.15" evidence="2 12"/>
<evidence type="ECO:0000256" key="10">
    <source>
        <dbReference type="ARBA" id="ARBA00022958"/>
    </source>
</evidence>
<feature type="binding site" evidence="12">
    <location>
        <position position="252"/>
    </location>
    <ligand>
        <name>substrate</name>
    </ligand>
</feature>
<dbReference type="PROSITE" id="PS00584">
    <property type="entry name" value="PFKB_KINASES_2"/>
    <property type="match status" value="1"/>
</dbReference>
<feature type="binding site" evidence="12">
    <location>
        <position position="139"/>
    </location>
    <ligand>
        <name>substrate</name>
    </ligand>
</feature>
<comment type="caution">
    <text evidence="14">The sequence shown here is derived from an EMBL/GenBank/DDBJ whole genome shotgun (WGS) entry which is preliminary data.</text>
</comment>
<keyword evidence="11 12" id="KW-0119">Carbohydrate metabolism</keyword>
<name>A0A7W5C4Y7_9BACL</name>
<evidence type="ECO:0000256" key="5">
    <source>
        <dbReference type="ARBA" id="ARBA00022723"/>
    </source>
</evidence>
<dbReference type="HAMAP" id="MF_01987">
    <property type="entry name" value="Ribokinase"/>
    <property type="match status" value="1"/>
</dbReference>
<keyword evidence="12" id="KW-0963">Cytoplasm</keyword>
<feature type="binding site" evidence="12">
    <location>
        <position position="291"/>
    </location>
    <ligand>
        <name>K(+)</name>
        <dbReference type="ChEBI" id="CHEBI:29103"/>
    </ligand>
</feature>
<dbReference type="EMBL" id="JACHXW010000002">
    <property type="protein sequence ID" value="MBB3150794.1"/>
    <property type="molecule type" value="Genomic_DNA"/>
</dbReference>
<dbReference type="GO" id="GO:0005829">
    <property type="term" value="C:cytosol"/>
    <property type="evidence" value="ECO:0007669"/>
    <property type="project" value="TreeGrafter"/>
</dbReference>
<comment type="activity regulation">
    <text evidence="12">Activated by a monovalent cation that binds near, but not in, the active site. The most likely occupant of the site in vivo is potassium. Ion binding induces a conformational change that may alter substrate affinity.</text>
</comment>
<dbReference type="Pfam" id="PF00294">
    <property type="entry name" value="PfkB"/>
    <property type="match status" value="1"/>
</dbReference>
<feature type="binding site" evidence="12">
    <location>
        <begin position="11"/>
        <end position="13"/>
    </location>
    <ligand>
        <name>substrate</name>
    </ligand>
</feature>
<dbReference type="InterPro" id="IPR002139">
    <property type="entry name" value="Ribo/fructo_kinase"/>
</dbReference>
<dbReference type="UniPathway" id="UPA00916">
    <property type="reaction ID" value="UER00889"/>
</dbReference>
<evidence type="ECO:0000256" key="1">
    <source>
        <dbReference type="ARBA" id="ARBA00005380"/>
    </source>
</evidence>
<feature type="active site" description="Proton acceptor" evidence="12">
    <location>
        <position position="252"/>
    </location>
</feature>
<keyword evidence="10 12" id="KW-0630">Potassium</keyword>
<evidence type="ECO:0000256" key="4">
    <source>
        <dbReference type="ARBA" id="ARBA00022679"/>
    </source>
</evidence>
<dbReference type="AlphaFoldDB" id="A0A7W5C4Y7"/>
<reference evidence="14 15" key="1">
    <citation type="submission" date="2020-08" db="EMBL/GenBank/DDBJ databases">
        <title>Genomic Encyclopedia of Type Strains, Phase III (KMG-III): the genomes of soil and plant-associated and newly described type strains.</title>
        <authorList>
            <person name="Whitman W."/>
        </authorList>
    </citation>
    <scope>NUCLEOTIDE SEQUENCE [LARGE SCALE GENOMIC DNA]</scope>
    <source>
        <strain evidence="14 15">CECT 8234</strain>
    </source>
</reference>
<comment type="subunit">
    <text evidence="12">Homodimer.</text>
</comment>
<dbReference type="RefSeq" id="WP_183559119.1">
    <property type="nucleotide sequence ID" value="NZ_CBCSLB010000004.1"/>
</dbReference>
<feature type="binding site" evidence="12">
    <location>
        <begin position="219"/>
        <end position="224"/>
    </location>
    <ligand>
        <name>ATP</name>
        <dbReference type="ChEBI" id="CHEBI:30616"/>
    </ligand>
</feature>
<dbReference type="CDD" id="cd01174">
    <property type="entry name" value="ribokinase"/>
    <property type="match status" value="1"/>
</dbReference>
<comment type="function">
    <text evidence="12">Catalyzes the phosphorylation of ribose at O-5 in a reaction requiring ATP and magnesium. The resulting D-ribose-5-phosphate can then be used either for sythesis of nucleotides, histidine, and tryptophan, or as a component of the pentose phosphate pathway.</text>
</comment>
<keyword evidence="4 12" id="KW-0808">Transferase</keyword>
<evidence type="ECO:0000256" key="7">
    <source>
        <dbReference type="ARBA" id="ARBA00022777"/>
    </source>
</evidence>
<dbReference type="InterPro" id="IPR011611">
    <property type="entry name" value="PfkB_dom"/>
</dbReference>